<evidence type="ECO:0000259" key="1">
    <source>
        <dbReference type="Pfam" id="PF00117"/>
    </source>
</evidence>
<keyword evidence="3" id="KW-1185">Reference proteome</keyword>
<dbReference type="EMBL" id="VWPJ01000013">
    <property type="protein sequence ID" value="KAA5604933.1"/>
    <property type="molecule type" value="Genomic_DNA"/>
</dbReference>
<dbReference type="GO" id="GO:0005829">
    <property type="term" value="C:cytosol"/>
    <property type="evidence" value="ECO:0007669"/>
    <property type="project" value="TreeGrafter"/>
</dbReference>
<keyword evidence="2" id="KW-0315">Glutamine amidotransferase</keyword>
<keyword evidence="2" id="KW-0808">Transferase</keyword>
<name>A0A5M6I9R0_9PROT</name>
<proteinExistence type="predicted"/>
<dbReference type="CDD" id="cd01741">
    <property type="entry name" value="GATase1_1"/>
    <property type="match status" value="1"/>
</dbReference>
<dbReference type="Proteomes" id="UP000324065">
    <property type="component" value="Unassembled WGS sequence"/>
</dbReference>
<comment type="caution">
    <text evidence="2">The sequence shown here is derived from an EMBL/GenBank/DDBJ whole genome shotgun (WGS) entry which is preliminary data.</text>
</comment>
<dbReference type="PROSITE" id="PS51273">
    <property type="entry name" value="GATASE_TYPE_1"/>
    <property type="match status" value="1"/>
</dbReference>
<dbReference type="GO" id="GO:0016740">
    <property type="term" value="F:transferase activity"/>
    <property type="evidence" value="ECO:0007669"/>
    <property type="project" value="UniProtKB-KW"/>
</dbReference>
<reference evidence="2 3" key="1">
    <citation type="submission" date="2019-09" db="EMBL/GenBank/DDBJ databases">
        <title>Genome sequence of Roseospira marina, one of the more divergent members of the non-sulfur purple photosynthetic bacterial family, the Rhodospirillaceae.</title>
        <authorList>
            <person name="Meyer T."/>
            <person name="Kyndt J."/>
        </authorList>
    </citation>
    <scope>NUCLEOTIDE SEQUENCE [LARGE SCALE GENOMIC DNA]</scope>
    <source>
        <strain evidence="2 3">DSM 15113</strain>
    </source>
</reference>
<dbReference type="InterPro" id="IPR044992">
    <property type="entry name" value="ChyE-like"/>
</dbReference>
<dbReference type="AlphaFoldDB" id="A0A5M6I9R0"/>
<dbReference type="PANTHER" id="PTHR42695:SF5">
    <property type="entry name" value="GLUTAMINE AMIDOTRANSFERASE YLR126C-RELATED"/>
    <property type="match status" value="1"/>
</dbReference>
<gene>
    <name evidence="2" type="ORF">F1188_13700</name>
</gene>
<dbReference type="InterPro" id="IPR017926">
    <property type="entry name" value="GATASE"/>
</dbReference>
<evidence type="ECO:0000313" key="3">
    <source>
        <dbReference type="Proteomes" id="UP000324065"/>
    </source>
</evidence>
<feature type="domain" description="Glutamine amidotransferase" evidence="1">
    <location>
        <begin position="88"/>
        <end position="213"/>
    </location>
</feature>
<dbReference type="Pfam" id="PF00117">
    <property type="entry name" value="GATase"/>
    <property type="match status" value="1"/>
</dbReference>
<accession>A0A5M6I9R0</accession>
<sequence length="293" mass="31613">MEGPPLRFLLVEGNPREARDAATQAGAQVASALYARTLQALSPAGTRVETVFPTDADGSDLPAGIDWGQVDAVAWTGSALNVYDDHTPEVARQIALADVVFGQGVPFFGSCWALQVATVAAGGTVAANPRGREVGLARKILLTDGGRAHPLYAGRAPVFDAVAIHTDEVTRRPPDCTVLAGNAMSVVQAAEIRHRGGTFWGVQYHPEFDIREIGRLCRRYADTLIARGMFADREALDRHVAECEALADDPAGRADLAWRLGVDADVLDPRTRLTEVRNWIECQVIPRRLDRAA</sequence>
<evidence type="ECO:0000313" key="2">
    <source>
        <dbReference type="EMBL" id="KAA5604933.1"/>
    </source>
</evidence>
<dbReference type="InterPro" id="IPR029062">
    <property type="entry name" value="Class_I_gatase-like"/>
</dbReference>
<dbReference type="OrthoDB" id="9813383at2"/>
<organism evidence="2 3">
    <name type="scientific">Roseospira marina</name>
    <dbReference type="NCBI Taxonomy" id="140057"/>
    <lineage>
        <taxon>Bacteria</taxon>
        <taxon>Pseudomonadati</taxon>
        <taxon>Pseudomonadota</taxon>
        <taxon>Alphaproteobacteria</taxon>
        <taxon>Rhodospirillales</taxon>
        <taxon>Rhodospirillaceae</taxon>
        <taxon>Roseospira</taxon>
    </lineage>
</organism>
<dbReference type="Gene3D" id="3.40.50.880">
    <property type="match status" value="1"/>
</dbReference>
<dbReference type="SUPFAM" id="SSF52317">
    <property type="entry name" value="Class I glutamine amidotransferase-like"/>
    <property type="match status" value="1"/>
</dbReference>
<protein>
    <submittedName>
        <fullName evidence="2">Type 1 glutamine amidotransferase</fullName>
    </submittedName>
</protein>
<dbReference type="PANTHER" id="PTHR42695">
    <property type="entry name" value="GLUTAMINE AMIDOTRANSFERASE YLR126C-RELATED"/>
    <property type="match status" value="1"/>
</dbReference>